<reference evidence="3 4" key="1">
    <citation type="submission" date="2019-03" db="EMBL/GenBank/DDBJ databases">
        <title>Whole genome sequence of a novel Rubrobacter taiwanensis strain, isolated from Yellowstone National Park.</title>
        <authorList>
            <person name="Freed S."/>
            <person name="Ramaley R.F."/>
            <person name="Kyndt J.A."/>
        </authorList>
    </citation>
    <scope>NUCLEOTIDE SEQUENCE [LARGE SCALE GENOMIC DNA]</scope>
    <source>
        <strain evidence="3 4">Yellowstone</strain>
    </source>
</reference>
<comment type="function">
    <text evidence="1">Catalyzes the hydroxylation of the N(6)-(4-aminobutyl)-L-lysine intermediate produced by deoxyhypusine synthase/DHPS on a critical lysine of the eukaryotic translation initiation factor 5A/eIF-5A. This is the second step of the post-translational modification of that lysine into an unusual amino acid residue named hypusine. Hypusination is unique to mature eIF-5A factor and is essential for its function.</text>
</comment>
<dbReference type="EMBL" id="SKBU01000016">
    <property type="protein sequence ID" value="TCJ16438.1"/>
    <property type="molecule type" value="Genomic_DNA"/>
</dbReference>
<name>A0A4R1BH55_9ACTN</name>
<dbReference type="PANTHER" id="PTHR12697:SF5">
    <property type="entry name" value="DEOXYHYPUSINE HYDROXYLASE"/>
    <property type="match status" value="1"/>
</dbReference>
<evidence type="ECO:0000256" key="1">
    <source>
        <dbReference type="ARBA" id="ARBA00045876"/>
    </source>
</evidence>
<accession>A0A4R1BH55</accession>
<gene>
    <name evidence="3" type="ORF">E0L93_09960</name>
</gene>
<dbReference type="OrthoDB" id="3884680at2"/>
<keyword evidence="2" id="KW-1133">Transmembrane helix</keyword>
<dbReference type="Proteomes" id="UP000295244">
    <property type="component" value="Unassembled WGS sequence"/>
</dbReference>
<evidence type="ECO:0000313" key="3">
    <source>
        <dbReference type="EMBL" id="TCJ16438.1"/>
    </source>
</evidence>
<keyword evidence="2" id="KW-0812">Transmembrane</keyword>
<dbReference type="InterPro" id="IPR004155">
    <property type="entry name" value="PBS_lyase_HEAT"/>
</dbReference>
<evidence type="ECO:0000256" key="2">
    <source>
        <dbReference type="SAM" id="Phobius"/>
    </source>
</evidence>
<dbReference type="RefSeq" id="WP_132691471.1">
    <property type="nucleotide sequence ID" value="NZ_SKBU01000016.1"/>
</dbReference>
<dbReference type="PANTHER" id="PTHR12697">
    <property type="entry name" value="PBS LYASE HEAT-LIKE PROTEIN"/>
    <property type="match status" value="1"/>
</dbReference>
<dbReference type="InterPro" id="IPR021133">
    <property type="entry name" value="HEAT_type_2"/>
</dbReference>
<dbReference type="InterPro" id="IPR011989">
    <property type="entry name" value="ARM-like"/>
</dbReference>
<dbReference type="Gene3D" id="1.25.10.10">
    <property type="entry name" value="Leucine-rich Repeat Variant"/>
    <property type="match status" value="2"/>
</dbReference>
<proteinExistence type="predicted"/>
<dbReference type="AlphaFoldDB" id="A0A4R1BH55"/>
<dbReference type="GO" id="GO:0016491">
    <property type="term" value="F:oxidoreductase activity"/>
    <property type="evidence" value="ECO:0007669"/>
    <property type="project" value="TreeGrafter"/>
</dbReference>
<keyword evidence="2" id="KW-0472">Membrane</keyword>
<comment type="caution">
    <text evidence="3">The sequence shown here is derived from an EMBL/GenBank/DDBJ whole genome shotgun (WGS) entry which is preliminary data.</text>
</comment>
<dbReference type="Pfam" id="PF13646">
    <property type="entry name" value="HEAT_2"/>
    <property type="match status" value="2"/>
</dbReference>
<feature type="transmembrane region" description="Helical" evidence="2">
    <location>
        <begin position="6"/>
        <end position="28"/>
    </location>
</feature>
<protein>
    <submittedName>
        <fullName evidence="3">HEAT repeat domain-containing protein</fullName>
    </submittedName>
</protein>
<dbReference type="InterPro" id="IPR016024">
    <property type="entry name" value="ARM-type_fold"/>
</dbReference>
<dbReference type="SMART" id="SM00567">
    <property type="entry name" value="EZ_HEAT"/>
    <property type="match status" value="6"/>
</dbReference>
<keyword evidence="4" id="KW-1185">Reference proteome</keyword>
<organism evidence="3 4">
    <name type="scientific">Rubrobacter taiwanensis</name>
    <dbReference type="NCBI Taxonomy" id="185139"/>
    <lineage>
        <taxon>Bacteria</taxon>
        <taxon>Bacillati</taxon>
        <taxon>Actinomycetota</taxon>
        <taxon>Rubrobacteria</taxon>
        <taxon>Rubrobacterales</taxon>
        <taxon>Rubrobacteraceae</taxon>
        <taxon>Rubrobacter</taxon>
    </lineage>
</organism>
<dbReference type="PROSITE" id="PS50077">
    <property type="entry name" value="HEAT_REPEAT"/>
    <property type="match status" value="1"/>
</dbReference>
<sequence>MLNLELIKLAILLLAGLNLAMIVLIAGVKGARELRRRRLKNLYGRIEPDLDGFLISGRLSGEAQEKLRRLPPWDREILAASIIRRVSLLRGAERERLVRLARELGLVDRYLRRLKSRRRWKRAQAAENLGYLGGPDVVEPLTALLSDRDETVRAVAARALARLGTPGAARALVRSLDDPSEVTSLRVAENLEKLGPLATEPLLAVLRTRKRRARVLAARILGNLKATEARGILRRIALRDWDVDLRAQAVLALGKIGNPDDLPEIIEAARDEAWPVRAQAANALGMIGEVSTIPVLQKLMTDPEWWVRVNAGRALSNLGETGEEALAEILEGADPFARHRAAAVLETRGAIRRLVERLSESERARRTVRAMIRAGATGHLRHLADTLPEGRERSLLRGLLEAGRGA</sequence>
<evidence type="ECO:0000313" key="4">
    <source>
        <dbReference type="Proteomes" id="UP000295244"/>
    </source>
</evidence>
<dbReference type="SUPFAM" id="SSF48371">
    <property type="entry name" value="ARM repeat"/>
    <property type="match status" value="1"/>
</dbReference>